<protein>
    <submittedName>
        <fullName evidence="7">FAD-dependent oxidoreductase</fullName>
    </submittedName>
</protein>
<dbReference type="InterPro" id="IPR050315">
    <property type="entry name" value="FAD-oxidoreductase_2"/>
</dbReference>
<evidence type="ECO:0000313" key="7">
    <source>
        <dbReference type="EMBL" id="QCP53205.1"/>
    </source>
</evidence>
<dbReference type="AlphaFoldDB" id="A0A4P8IYX2"/>
<evidence type="ECO:0000256" key="5">
    <source>
        <dbReference type="SAM" id="Phobius"/>
    </source>
</evidence>
<dbReference type="Pfam" id="PF00890">
    <property type="entry name" value="FAD_binding_2"/>
    <property type="match status" value="1"/>
</dbReference>
<keyword evidence="5" id="KW-1133">Transmembrane helix</keyword>
<dbReference type="Gene3D" id="3.50.50.60">
    <property type="entry name" value="FAD/NAD(P)-binding domain"/>
    <property type="match status" value="2"/>
</dbReference>
<dbReference type="InterPro" id="IPR027477">
    <property type="entry name" value="Succ_DH/fumarate_Rdtase_cat_sf"/>
</dbReference>
<keyword evidence="3" id="KW-0274">FAD</keyword>
<feature type="transmembrane region" description="Helical" evidence="5">
    <location>
        <begin position="537"/>
        <end position="559"/>
    </location>
</feature>
<dbReference type="SUPFAM" id="SSF51905">
    <property type="entry name" value="FAD/NAD(P)-binding domain"/>
    <property type="match status" value="1"/>
</dbReference>
<dbReference type="GO" id="GO:0008202">
    <property type="term" value="P:steroid metabolic process"/>
    <property type="evidence" value="ECO:0007669"/>
    <property type="project" value="UniProtKB-ARBA"/>
</dbReference>
<dbReference type="InterPro" id="IPR003953">
    <property type="entry name" value="FAD-dep_OxRdtase_2_FAD-bd"/>
</dbReference>
<evidence type="ECO:0000256" key="2">
    <source>
        <dbReference type="ARBA" id="ARBA00022630"/>
    </source>
</evidence>
<dbReference type="InterPro" id="IPR036188">
    <property type="entry name" value="FAD/NAD-bd_sf"/>
</dbReference>
<name>A0A4P8IYX2_9BURK</name>
<dbReference type="Proteomes" id="UP000298656">
    <property type="component" value="Chromosome 2"/>
</dbReference>
<dbReference type="KEGG" id="tvl:FAZ95_29475"/>
<accession>A0A4P8IYX2</accession>
<dbReference type="PANTHER" id="PTHR43400">
    <property type="entry name" value="FUMARATE REDUCTASE"/>
    <property type="match status" value="1"/>
</dbReference>
<keyword evidence="2" id="KW-0285">Flavoprotein</keyword>
<dbReference type="RefSeq" id="WP_137335975.1">
    <property type="nucleotide sequence ID" value="NZ_CP040078.1"/>
</dbReference>
<keyword evidence="4" id="KW-0560">Oxidoreductase</keyword>
<keyword evidence="5" id="KW-0472">Membrane</keyword>
<feature type="domain" description="FAD-dependent oxidoreductase 2 FAD-binding" evidence="6">
    <location>
        <begin position="14"/>
        <end position="544"/>
    </location>
</feature>
<keyword evidence="5" id="KW-0812">Transmembrane</keyword>
<organism evidence="7 8">
    <name type="scientific">Trinickia violacea</name>
    <dbReference type="NCBI Taxonomy" id="2571746"/>
    <lineage>
        <taxon>Bacteria</taxon>
        <taxon>Pseudomonadati</taxon>
        <taxon>Pseudomonadota</taxon>
        <taxon>Betaproteobacteria</taxon>
        <taxon>Burkholderiales</taxon>
        <taxon>Burkholderiaceae</taxon>
        <taxon>Trinickia</taxon>
    </lineage>
</organism>
<reference evidence="7 8" key="1">
    <citation type="submission" date="2019-05" db="EMBL/GenBank/DDBJ databases">
        <title>Burkholderia sp. DHOD12, isolated from subtropical forest soil.</title>
        <authorList>
            <person name="Gao Z.-H."/>
            <person name="Qiu L.-H."/>
        </authorList>
    </citation>
    <scope>NUCLEOTIDE SEQUENCE [LARGE SCALE GENOMIC DNA]</scope>
    <source>
        <strain evidence="7 8">DHOD12</strain>
    </source>
</reference>
<sequence length="584" mass="62691">MSTTATEHWDHEVDVVIMGAGAAGMTAAIVSKNEGLEPLVLEKTDQVGGTSAWSVGMMWFVDSTPMQAAGFKDSFETARQYFAATVGSSVGRSLQEAYITQGRAALDYLLQHSELEVMAVHYPDYSPELPGGMFGRAHAPLEFDGRKLGTHFKDLRAPLPAFAPFGGMMLDLPDLLHFLSVTRSVRSFVHVMKRFARYGVDRLSHHRGTRLVGGNALIARLYKTLLDRNVDVWLRSSATKLIMEGGKVVGAEVVRDGRTLRVRARRGVVIATGGYPGNPEMRREHSRKPTVDLTLGLTSNVGEGIRLGLSAGGRLDHNAGDTGYYVPMSVYTDEAGRTTQWGHFMLDRPKPGFIAVGKDGKRFTNEAASYHAFTLGMFEAGAIPAFLIADAAAVKKYGIGVILPGSRSLARYEKAGYLFSGWTLGELAQKIGVDPSGLERSVERNNRFAVSGVDEDFGKGSSAYNVYKGDPAHSPNACIGPIERGPFYAVKLMPGDFGTSRGLVTSPVGEVLDQEDRPIPGLYACGNDMNSPVGGRYIGAGITLGPALTFGYLAAMALVETGLAQRLGHQPAPSPSSTQKVGLA</sequence>
<evidence type="ECO:0000259" key="6">
    <source>
        <dbReference type="Pfam" id="PF00890"/>
    </source>
</evidence>
<proteinExistence type="predicted"/>
<evidence type="ECO:0000256" key="1">
    <source>
        <dbReference type="ARBA" id="ARBA00001974"/>
    </source>
</evidence>
<dbReference type="SUPFAM" id="SSF56425">
    <property type="entry name" value="Succinate dehydrogenase/fumarate reductase flavoprotein, catalytic domain"/>
    <property type="match status" value="1"/>
</dbReference>
<dbReference type="PANTHER" id="PTHR43400:SF10">
    <property type="entry name" value="3-OXOSTEROID 1-DEHYDROGENASE"/>
    <property type="match status" value="1"/>
</dbReference>
<comment type="cofactor">
    <cofactor evidence="1">
        <name>FAD</name>
        <dbReference type="ChEBI" id="CHEBI:57692"/>
    </cofactor>
</comment>
<keyword evidence="8" id="KW-1185">Reference proteome</keyword>
<evidence type="ECO:0000313" key="8">
    <source>
        <dbReference type="Proteomes" id="UP000298656"/>
    </source>
</evidence>
<dbReference type="GO" id="GO:0016491">
    <property type="term" value="F:oxidoreductase activity"/>
    <property type="evidence" value="ECO:0007669"/>
    <property type="project" value="UniProtKB-KW"/>
</dbReference>
<gene>
    <name evidence="7" type="ORF">FAZ95_29475</name>
</gene>
<dbReference type="OrthoDB" id="9813348at2"/>
<evidence type="ECO:0000256" key="4">
    <source>
        <dbReference type="ARBA" id="ARBA00023002"/>
    </source>
</evidence>
<evidence type="ECO:0000256" key="3">
    <source>
        <dbReference type="ARBA" id="ARBA00022827"/>
    </source>
</evidence>
<dbReference type="EMBL" id="CP040078">
    <property type="protein sequence ID" value="QCP53205.1"/>
    <property type="molecule type" value="Genomic_DNA"/>
</dbReference>